<keyword evidence="3" id="KW-0946">Virion</keyword>
<evidence type="ECO:0000256" key="2">
    <source>
        <dbReference type="ARBA" id="ARBA00004328"/>
    </source>
</evidence>
<evidence type="ECO:0000256" key="3">
    <source>
        <dbReference type="ARBA" id="ARBA00022844"/>
    </source>
</evidence>
<feature type="compositionally biased region" description="Basic and acidic residues" evidence="4">
    <location>
        <begin position="1"/>
        <end position="37"/>
    </location>
</feature>
<dbReference type="Pfam" id="PF01391">
    <property type="entry name" value="Collagen"/>
    <property type="match status" value="1"/>
</dbReference>
<evidence type="ECO:0000256" key="1">
    <source>
        <dbReference type="ARBA" id="ARBA00003026"/>
    </source>
</evidence>
<keyword evidence="5" id="KW-0176">Collagen</keyword>
<sequence length="218" mass="21666">DLGDKGEKGDLGDKGDKGDIGDKGEKGDLGDKGEKGEIGPAGPSAMIAYSTGPTAVALATVLAGGIASTGATYDFGISNPSISLVGINLDFTGAIGGLLPNMAWSVPRDGTITSLATAFQNSVAIAVVLLADVFLRTQLYLETAASPGVFVPIASAIVEIQIPSIGIAIGETLRGITTGLNVSVAAGDRLVIFANTRTTGGISITAVTGFISSGVAIS</sequence>
<dbReference type="InterPro" id="IPR021210">
    <property type="entry name" value="Exosporium_BclB"/>
</dbReference>
<protein>
    <submittedName>
        <fullName evidence="5">Collagen</fullName>
    </submittedName>
</protein>
<feature type="non-terminal residue" evidence="5">
    <location>
        <position position="1"/>
    </location>
</feature>
<name>A0A2K9V917_9VIRU</name>
<comment type="subcellular location">
    <subcellularLocation>
        <location evidence="2">Virion</location>
    </subcellularLocation>
</comment>
<reference evidence="5" key="1">
    <citation type="submission" date="2018-01" db="EMBL/GenBank/DDBJ databases">
        <title>Draft genome sequence of Bandra megavirus.</title>
        <authorList>
            <person name="Chatterjee A."/>
            <person name="Yadav R."/>
            <person name="Kondabagil K."/>
        </authorList>
    </citation>
    <scope>NUCLEOTIDE SEQUENCE</scope>
    <source>
        <strain evidence="5">KK-1</strain>
    </source>
</reference>
<organism evidence="5">
    <name type="scientific">Bandra megavirus</name>
    <dbReference type="NCBI Taxonomy" id="2071566"/>
    <lineage>
        <taxon>Viruses</taxon>
        <taxon>Varidnaviria</taxon>
        <taxon>Bamfordvirae</taxon>
        <taxon>Nucleocytoviricota</taxon>
        <taxon>Megaviricetes</taxon>
        <taxon>Imitervirales</taxon>
        <taxon>Mimiviridae</taxon>
        <taxon>Megamimivirinae</taxon>
        <taxon>Megavirus</taxon>
    </lineage>
</organism>
<accession>A0A2K9V917</accession>
<dbReference type="NCBIfam" id="TIGR03721">
    <property type="entry name" value="exospore_TM"/>
    <property type="match status" value="1"/>
</dbReference>
<feature type="region of interest" description="Disordered" evidence="4">
    <location>
        <begin position="1"/>
        <end position="38"/>
    </location>
</feature>
<proteinExistence type="predicted"/>
<dbReference type="InterPro" id="IPR008160">
    <property type="entry name" value="Collagen"/>
</dbReference>
<dbReference type="EMBL" id="MG779365">
    <property type="protein sequence ID" value="AUV58700.1"/>
    <property type="molecule type" value="Genomic_DNA"/>
</dbReference>
<comment type="function">
    <text evidence="1">May participate in the formation of a layer of cross-linked glycosylated fibrils at the viral surface thus giving it a hairy-like appearance.</text>
</comment>
<evidence type="ECO:0000313" key="5">
    <source>
        <dbReference type="EMBL" id="AUV58700.1"/>
    </source>
</evidence>
<dbReference type="GO" id="GO:0044423">
    <property type="term" value="C:virion component"/>
    <property type="evidence" value="ECO:0007669"/>
    <property type="project" value="UniProtKB-KW"/>
</dbReference>
<evidence type="ECO:0000256" key="4">
    <source>
        <dbReference type="SAM" id="MobiDB-lite"/>
    </source>
</evidence>